<dbReference type="SUPFAM" id="SSF56059">
    <property type="entry name" value="Glutathione synthetase ATP-binding domain-like"/>
    <property type="match status" value="1"/>
</dbReference>
<sequence length="187" mass="20333">MTGKRTSGFPYFYETGHLLPDPAQESGSRFGTYLQEIVSALGIDTAPVHAEVKASDDAIELIEIHTRFGGDLVPALMEKALDIRGFGYFYDALLYGRLPEPPSGPARVAGVRFLCRPLEDAGLRIPRPPHGVRAEMVVGGGDGHEPGALDNIRIPNQRYGLIVFTAPSHEDAEGFAAQLDNDWQDDS</sequence>
<comment type="caution">
    <text evidence="1">The sequence shown here is derived from an EMBL/GenBank/DDBJ whole genome shotgun (WGS) entry which is preliminary data.</text>
</comment>
<reference evidence="1 2" key="1">
    <citation type="submission" date="2020-08" db="EMBL/GenBank/DDBJ databases">
        <title>Genomic Encyclopedia of Type Strains, Phase III (KMG-III): the genomes of soil and plant-associated and newly described type strains.</title>
        <authorList>
            <person name="Whitman W."/>
        </authorList>
    </citation>
    <scope>NUCLEOTIDE SEQUENCE [LARGE SCALE GENOMIC DNA]</scope>
    <source>
        <strain evidence="1 2">CECT 8712</strain>
    </source>
</reference>
<gene>
    <name evidence="1" type="ORF">FHS13_003857</name>
</gene>
<name>A0A841J043_9ACTN</name>
<evidence type="ECO:0000313" key="1">
    <source>
        <dbReference type="EMBL" id="MBB6121878.1"/>
    </source>
</evidence>
<dbReference type="AlphaFoldDB" id="A0A841J043"/>
<dbReference type="Gene3D" id="3.30.470.20">
    <property type="entry name" value="ATP-grasp fold, B domain"/>
    <property type="match status" value="1"/>
</dbReference>
<evidence type="ECO:0000313" key="2">
    <source>
        <dbReference type="Proteomes" id="UP000536604"/>
    </source>
</evidence>
<accession>A0A841J043</accession>
<protein>
    <recommendedName>
        <fullName evidence="3">ATP-grasp domain-containing protein</fullName>
    </recommendedName>
</protein>
<evidence type="ECO:0008006" key="3">
    <source>
        <dbReference type="Google" id="ProtNLM"/>
    </source>
</evidence>
<organism evidence="1 2">
    <name type="scientific">Nocardiopsis algeriensis</name>
    <dbReference type="NCBI Taxonomy" id="1478215"/>
    <lineage>
        <taxon>Bacteria</taxon>
        <taxon>Bacillati</taxon>
        <taxon>Actinomycetota</taxon>
        <taxon>Actinomycetes</taxon>
        <taxon>Streptosporangiales</taxon>
        <taxon>Nocardiopsidaceae</taxon>
        <taxon>Nocardiopsis</taxon>
    </lineage>
</organism>
<proteinExistence type="predicted"/>
<dbReference type="Proteomes" id="UP000536604">
    <property type="component" value="Unassembled WGS sequence"/>
</dbReference>
<dbReference type="EMBL" id="JACHJO010000012">
    <property type="protein sequence ID" value="MBB6121878.1"/>
    <property type="molecule type" value="Genomic_DNA"/>
</dbReference>
<keyword evidence="2" id="KW-1185">Reference proteome</keyword>